<dbReference type="GO" id="GO:0006974">
    <property type="term" value="P:DNA damage response"/>
    <property type="evidence" value="ECO:0007669"/>
    <property type="project" value="UniProtKB-KW"/>
</dbReference>
<dbReference type="InterPro" id="IPR001357">
    <property type="entry name" value="BRCT_dom"/>
</dbReference>
<comment type="subcellular location">
    <subcellularLocation>
        <location evidence="1">Nucleus</location>
    </subcellularLocation>
</comment>
<evidence type="ECO:0000313" key="7">
    <source>
        <dbReference type="Proteomes" id="UP000266841"/>
    </source>
</evidence>
<feature type="compositionally biased region" description="Basic and acidic residues" evidence="4">
    <location>
        <begin position="532"/>
        <end position="542"/>
    </location>
</feature>
<dbReference type="OMA" id="QHAVINI"/>
<feature type="compositionally biased region" description="Low complexity" evidence="4">
    <location>
        <begin position="437"/>
        <end position="451"/>
    </location>
</feature>
<accession>K0R563</accession>
<feature type="compositionally biased region" description="Polar residues" evidence="4">
    <location>
        <begin position="745"/>
        <end position="762"/>
    </location>
</feature>
<dbReference type="InterPro" id="IPR051579">
    <property type="entry name" value="DDR_Transcriptional_Reg"/>
</dbReference>
<feature type="compositionally biased region" description="Polar residues" evidence="4">
    <location>
        <begin position="963"/>
        <end position="972"/>
    </location>
</feature>
<dbReference type="SUPFAM" id="SSF52113">
    <property type="entry name" value="BRCT domain"/>
    <property type="match status" value="1"/>
</dbReference>
<keyword evidence="3" id="KW-0539">Nucleus</keyword>
<feature type="compositionally biased region" description="Acidic residues" evidence="4">
    <location>
        <begin position="325"/>
        <end position="338"/>
    </location>
</feature>
<feature type="region of interest" description="Disordered" evidence="4">
    <location>
        <begin position="174"/>
        <end position="225"/>
    </location>
</feature>
<organism evidence="6 7">
    <name type="scientific">Thalassiosira oceanica</name>
    <name type="common">Marine diatom</name>
    <dbReference type="NCBI Taxonomy" id="159749"/>
    <lineage>
        <taxon>Eukaryota</taxon>
        <taxon>Sar</taxon>
        <taxon>Stramenopiles</taxon>
        <taxon>Ochrophyta</taxon>
        <taxon>Bacillariophyta</taxon>
        <taxon>Coscinodiscophyceae</taxon>
        <taxon>Thalassiosirophycidae</taxon>
        <taxon>Thalassiosirales</taxon>
        <taxon>Thalassiosiraceae</taxon>
        <taxon>Thalassiosira</taxon>
    </lineage>
</organism>
<name>K0R563_THAOC</name>
<dbReference type="PANTHER" id="PTHR23196:SF1">
    <property type="entry name" value="PAX-INTERACTING PROTEIN 1"/>
    <property type="match status" value="1"/>
</dbReference>
<feature type="compositionally biased region" description="Polar residues" evidence="4">
    <location>
        <begin position="395"/>
        <end position="404"/>
    </location>
</feature>
<dbReference type="InterPro" id="IPR036420">
    <property type="entry name" value="BRCT_dom_sf"/>
</dbReference>
<evidence type="ECO:0000256" key="3">
    <source>
        <dbReference type="ARBA" id="ARBA00023242"/>
    </source>
</evidence>
<feature type="compositionally biased region" description="Basic and acidic residues" evidence="4">
    <location>
        <begin position="630"/>
        <end position="666"/>
    </location>
</feature>
<comment type="caution">
    <text evidence="6">The sequence shown here is derived from an EMBL/GenBank/DDBJ whole genome shotgun (WGS) entry which is preliminary data.</text>
</comment>
<feature type="compositionally biased region" description="Basic and acidic residues" evidence="4">
    <location>
        <begin position="886"/>
        <end position="905"/>
    </location>
</feature>
<sequence length="1185" mass="127547">MFSRKTATLELSDRILSSIRRIASAIVSKLASVEAAMADREASSAKIPCSSGVPEYTTSAFEMRRIQHELRTGEGSQTSFPLVDGENYVAISTTKDSLVVSDQILTVINGSRPSSDIASINQGHALAPAGEDGNFVAVLCMDVDRQCVAIKDIRHGLDIRDERARNVEIFISRRKKSRDKSAEGTTREGQTGTSNEGPDEEGEETASRKILPHGQSKDVSPCYELPEKLPPRQLRLIDDGDQITLSFVTEHTIKLNYTVKADLDSSSTSCMDNEANILKGDEKTELDKCEANEDGDRGGAELNARQSFDSVSCLPETQDNQQNDGGDDSDENGSDEELLSVGDTPAKDNQVTFEEAHVQKQSDGQPEEEDFDHTQAFQIDPDVLGNKRKPEECDSSTGEESSCSEADAGPIPETIGLAIDENTARNETTDKQPPASAATCECRTTEQETQAYPATKLGFDEMDQNEAGGEVNNDPIPTFGSKRATSDSDSSTTVDPTRGCDGVGDNGDVQTQHFPVATVVKTEDVETDDEMSESRSDVKLEVDNLVEATGAKQGTGENGMNGEGDDGELKCETQLFDMRTQSPTKEARGAVEKDEENDDTEVATEAPKQNNELKTIDGGNEVPGAADDFAGGKRDEAVVKTKPLVLEHDHSKGDSNDACIADKPETGDIDNEVDEAQPSGGEQGTDVMVQAAGGVPLSPLNDIPRKCEDENEVESAEERSKIGAGTGRSAGAPSEKSCDGGDSVAAQSTPSENNGGSISGQDSEQKKSNEVLSRSRDNLEVDRNEEPDEVHSYSNDNNQTEQRLAPTQPTLEKEMDRPDPDLDGESKPDASLATNLQAGSSTGPEVVDEKANSVSHRDLSREDENDKVAKKSSPSAIPPLKKILRSRTDDADGTKQQRQNREVRLARSGALETEAASEAIPLQAQPADSSQGSKKSTAKRKRTREGKADTQESRVPVKHPTTTRRTSGQGNKKSGAKGGIRIMFTGIEPNSKHKKMIKTIGAQLLTSIEDAASATHVIASDGKIKLRRTPKMMICFSNTANILNLKWLEDSAKDQSCLDTGEYLVVDNEAEEKYNFSMRETVENGRLARQDRGGVLGDFSVYICAGVAGNCAPSAKELSLIIESAGGSCIASLAKIEAAAGQLIVITNDPPTKTQQKESKKARGAHIRSTTWLFDVMTKQKLVFG</sequence>
<evidence type="ECO:0000256" key="4">
    <source>
        <dbReference type="SAM" id="MobiDB-lite"/>
    </source>
</evidence>
<evidence type="ECO:0000313" key="6">
    <source>
        <dbReference type="EMBL" id="EJK46979.1"/>
    </source>
</evidence>
<feature type="compositionally biased region" description="Polar residues" evidence="4">
    <location>
        <begin position="187"/>
        <end position="196"/>
    </location>
</feature>
<dbReference type="AlphaFoldDB" id="K0R563"/>
<dbReference type="GO" id="GO:0005634">
    <property type="term" value="C:nucleus"/>
    <property type="evidence" value="ECO:0007669"/>
    <property type="project" value="UniProtKB-SubCell"/>
</dbReference>
<reference evidence="6 7" key="1">
    <citation type="journal article" date="2012" name="Genome Biol.">
        <title>Genome and low-iron response of an oceanic diatom adapted to chronic iron limitation.</title>
        <authorList>
            <person name="Lommer M."/>
            <person name="Specht M."/>
            <person name="Roy A.S."/>
            <person name="Kraemer L."/>
            <person name="Andreson R."/>
            <person name="Gutowska M.A."/>
            <person name="Wolf J."/>
            <person name="Bergner S.V."/>
            <person name="Schilhabel M.B."/>
            <person name="Klostermeier U.C."/>
            <person name="Beiko R.G."/>
            <person name="Rosenstiel P."/>
            <person name="Hippler M."/>
            <person name="Laroche J."/>
        </authorList>
    </citation>
    <scope>NUCLEOTIDE SEQUENCE [LARGE SCALE GENOMIC DNA]</scope>
    <source>
        <strain evidence="6 7">CCMP1005</strain>
    </source>
</reference>
<feature type="domain" description="BRCT" evidence="5">
    <location>
        <begin position="979"/>
        <end position="1065"/>
    </location>
</feature>
<dbReference type="Pfam" id="PF16770">
    <property type="entry name" value="RTT107_BRCT_5"/>
    <property type="match status" value="1"/>
</dbReference>
<evidence type="ECO:0000256" key="2">
    <source>
        <dbReference type="ARBA" id="ARBA00022763"/>
    </source>
</evidence>
<feature type="compositionally biased region" description="Polar residues" evidence="4">
    <location>
        <begin position="832"/>
        <end position="843"/>
    </location>
</feature>
<feature type="compositionally biased region" description="Polar residues" evidence="4">
    <location>
        <begin position="792"/>
        <end position="810"/>
    </location>
</feature>
<dbReference type="eggNOG" id="KOG2043">
    <property type="taxonomic scope" value="Eukaryota"/>
</dbReference>
<dbReference type="PROSITE" id="PS50172">
    <property type="entry name" value="BRCT"/>
    <property type="match status" value="2"/>
</dbReference>
<dbReference type="CDD" id="cd17744">
    <property type="entry name" value="BRCT_MDC1_rpt1"/>
    <property type="match status" value="1"/>
</dbReference>
<dbReference type="PANTHER" id="PTHR23196">
    <property type="entry name" value="PAX TRANSCRIPTION ACTIVATION DOMAIN INTERACTING PROTEIN"/>
    <property type="match status" value="1"/>
</dbReference>
<gene>
    <name evidence="6" type="ORF">THAOC_34336</name>
</gene>
<dbReference type="SMART" id="SM00292">
    <property type="entry name" value="BRCT"/>
    <property type="match status" value="2"/>
</dbReference>
<keyword evidence="7" id="KW-1185">Reference proteome</keyword>
<dbReference type="Proteomes" id="UP000266841">
    <property type="component" value="Unassembled WGS sequence"/>
</dbReference>
<feature type="compositionally biased region" description="Low complexity" evidence="4">
    <location>
        <begin position="487"/>
        <end position="497"/>
    </location>
</feature>
<feature type="region of interest" description="Disordered" evidence="4">
    <location>
        <begin position="291"/>
        <end position="978"/>
    </location>
</feature>
<dbReference type="EMBL" id="AGNL01047431">
    <property type="protein sequence ID" value="EJK46979.1"/>
    <property type="molecule type" value="Genomic_DNA"/>
</dbReference>
<keyword evidence="2" id="KW-0227">DNA damage</keyword>
<dbReference type="Gene3D" id="3.40.50.10190">
    <property type="entry name" value="BRCT domain"/>
    <property type="match status" value="1"/>
</dbReference>
<feature type="compositionally biased region" description="Basic and acidic residues" evidence="4">
    <location>
        <begin position="847"/>
        <end position="869"/>
    </location>
</feature>
<protein>
    <recommendedName>
        <fullName evidence="5">BRCT domain-containing protein</fullName>
    </recommendedName>
</protein>
<proteinExistence type="predicted"/>
<evidence type="ECO:0000256" key="1">
    <source>
        <dbReference type="ARBA" id="ARBA00004123"/>
    </source>
</evidence>
<feature type="compositionally biased region" description="Basic and acidic residues" evidence="4">
    <location>
        <begin position="811"/>
        <end position="828"/>
    </location>
</feature>
<dbReference type="OrthoDB" id="49600at2759"/>
<feature type="compositionally biased region" description="Acidic residues" evidence="4">
    <location>
        <begin position="593"/>
        <end position="602"/>
    </location>
</feature>
<feature type="domain" description="BRCT" evidence="5">
    <location>
        <begin position="1091"/>
        <end position="1185"/>
    </location>
</feature>
<feature type="compositionally biased region" description="Basic and acidic residues" evidence="4">
    <location>
        <begin position="763"/>
        <end position="784"/>
    </location>
</feature>
<evidence type="ECO:0000259" key="5">
    <source>
        <dbReference type="PROSITE" id="PS50172"/>
    </source>
</evidence>